<proteinExistence type="predicted"/>
<gene>
    <name evidence="1" type="ORF">T11_16077</name>
</gene>
<protein>
    <submittedName>
        <fullName evidence="1">Uncharacterized protein</fullName>
    </submittedName>
</protein>
<sequence>MKHFPETFMKARKGAAAGQSRAAAKMTRHARCGRGPAELKNFLVVVNAECEGLYTVGCREEKLLSKFTAADLQNCSN</sequence>
<dbReference type="OrthoDB" id="5919971at2759"/>
<dbReference type="EMBL" id="JYDP01003892">
    <property type="protein sequence ID" value="KRY95348.1"/>
    <property type="molecule type" value="Genomic_DNA"/>
</dbReference>
<accession>A0A0V1GAP2</accession>
<dbReference type="AlphaFoldDB" id="A0A0V1GAP2"/>
<evidence type="ECO:0000313" key="2">
    <source>
        <dbReference type="Proteomes" id="UP000055024"/>
    </source>
</evidence>
<dbReference type="Proteomes" id="UP000055024">
    <property type="component" value="Unassembled WGS sequence"/>
</dbReference>
<name>A0A0V1GAP2_9BILA</name>
<organism evidence="1 2">
    <name type="scientific">Trichinella zimbabwensis</name>
    <dbReference type="NCBI Taxonomy" id="268475"/>
    <lineage>
        <taxon>Eukaryota</taxon>
        <taxon>Metazoa</taxon>
        <taxon>Ecdysozoa</taxon>
        <taxon>Nematoda</taxon>
        <taxon>Enoplea</taxon>
        <taxon>Dorylaimia</taxon>
        <taxon>Trichinellida</taxon>
        <taxon>Trichinellidae</taxon>
        <taxon>Trichinella</taxon>
    </lineage>
</organism>
<keyword evidence="2" id="KW-1185">Reference proteome</keyword>
<reference evidence="1 2" key="1">
    <citation type="submission" date="2015-01" db="EMBL/GenBank/DDBJ databases">
        <title>Evolution of Trichinella species and genotypes.</title>
        <authorList>
            <person name="Korhonen P.K."/>
            <person name="Edoardo P."/>
            <person name="Giuseppe L.R."/>
            <person name="Gasser R.B."/>
        </authorList>
    </citation>
    <scope>NUCLEOTIDE SEQUENCE [LARGE SCALE GENOMIC DNA]</scope>
    <source>
        <strain evidence="1">ISS1029</strain>
    </source>
</reference>
<evidence type="ECO:0000313" key="1">
    <source>
        <dbReference type="EMBL" id="KRY95348.1"/>
    </source>
</evidence>
<comment type="caution">
    <text evidence="1">The sequence shown here is derived from an EMBL/GenBank/DDBJ whole genome shotgun (WGS) entry which is preliminary data.</text>
</comment>